<keyword evidence="2" id="KW-1185">Reference proteome</keyword>
<accession>A0ABX2ETR2</accession>
<dbReference type="SUPFAM" id="SSF48403">
    <property type="entry name" value="Ankyrin repeat"/>
    <property type="match status" value="1"/>
</dbReference>
<dbReference type="EMBL" id="JABRWJ010000014">
    <property type="protein sequence ID" value="NRF71814.1"/>
    <property type="molecule type" value="Genomic_DNA"/>
</dbReference>
<dbReference type="InterPro" id="IPR036770">
    <property type="entry name" value="Ankyrin_rpt-contain_sf"/>
</dbReference>
<dbReference type="Proteomes" id="UP000737171">
    <property type="component" value="Unassembled WGS sequence"/>
</dbReference>
<organism evidence="1 2">
    <name type="scientific">Pseudaquabacterium terrae</name>
    <dbReference type="NCBI Taxonomy" id="2732868"/>
    <lineage>
        <taxon>Bacteria</taxon>
        <taxon>Pseudomonadati</taxon>
        <taxon>Pseudomonadota</taxon>
        <taxon>Betaproteobacteria</taxon>
        <taxon>Burkholderiales</taxon>
        <taxon>Sphaerotilaceae</taxon>
        <taxon>Pseudaquabacterium</taxon>
    </lineage>
</organism>
<gene>
    <name evidence="1" type="ORF">HLB44_32995</name>
</gene>
<comment type="caution">
    <text evidence="1">The sequence shown here is derived from an EMBL/GenBank/DDBJ whole genome shotgun (WGS) entry which is preliminary data.</text>
</comment>
<dbReference type="RefSeq" id="WP_173133791.1">
    <property type="nucleotide sequence ID" value="NZ_JABRWJ010000014.1"/>
</dbReference>
<reference evidence="1 2" key="1">
    <citation type="submission" date="2020-05" db="EMBL/GenBank/DDBJ databases">
        <title>Aquincola sp. isolate from soil.</title>
        <authorList>
            <person name="Han J."/>
            <person name="Kim D.-U."/>
        </authorList>
    </citation>
    <scope>NUCLEOTIDE SEQUENCE [LARGE SCALE GENOMIC DNA]</scope>
    <source>
        <strain evidence="1 2">S2</strain>
    </source>
</reference>
<evidence type="ECO:0000313" key="2">
    <source>
        <dbReference type="Proteomes" id="UP000737171"/>
    </source>
</evidence>
<name>A0ABX2ETR2_9BURK</name>
<evidence type="ECO:0000313" key="1">
    <source>
        <dbReference type="EMBL" id="NRF71814.1"/>
    </source>
</evidence>
<protein>
    <submittedName>
        <fullName evidence="1">Ankyrin repeat domain-containing protein</fullName>
    </submittedName>
</protein>
<sequence length="120" mass="13044">MSSGGDWKEMFKAACDGDLALVEYHVKSGVDVNYAHPEFFSTPLVGAILAGQESIALHLLDRGADPHLVSEFDAMTPLQAARKVQLHAVEQRLLTLGAQASAPAVAARRSGWVFWRRRSA</sequence>
<dbReference type="Gene3D" id="1.25.40.20">
    <property type="entry name" value="Ankyrin repeat-containing domain"/>
    <property type="match status" value="1"/>
</dbReference>
<proteinExistence type="predicted"/>